<dbReference type="AlphaFoldDB" id="A0A1V6PHA5"/>
<sequence>MGIQRSQAHGGSQRYIDRMTRLLSSGSPEPNQNGSPPASVIGSDDVDCYSQQTDESDDDGKATSMDGCSDEEETQRQRAKERIKERALGGARSAKSPNPEYLTESMETMIECMAELDVRVQSNADSLTGQDIWNQGMQREVLENSGAIDTLRKEVVALRKQVDVLTSRGAVRDRETVGSKRQKQ</sequence>
<evidence type="ECO:0000313" key="5">
    <source>
        <dbReference type="EMBL" id="OQD77424.1"/>
    </source>
</evidence>
<comment type="caution">
    <text evidence="3">The sequence shown here is derived from an EMBL/GenBank/DDBJ whole genome shotgun (WGS) entry which is preliminary data.</text>
</comment>
<evidence type="ECO:0000313" key="3">
    <source>
        <dbReference type="EMBL" id="OQD76213.1"/>
    </source>
</evidence>
<feature type="compositionally biased region" description="Polar residues" evidence="1">
    <location>
        <begin position="22"/>
        <end position="36"/>
    </location>
</feature>
<evidence type="ECO:0000313" key="2">
    <source>
        <dbReference type="EMBL" id="OQD74449.1"/>
    </source>
</evidence>
<dbReference type="EMBL" id="MDYN01000138">
    <property type="protein sequence ID" value="OQD76213.1"/>
    <property type="molecule type" value="Genomic_DNA"/>
</dbReference>
<feature type="region of interest" description="Disordered" evidence="1">
    <location>
        <begin position="1"/>
        <end position="101"/>
    </location>
</feature>
<accession>A0A1V6PHA5</accession>
<evidence type="ECO:0000256" key="1">
    <source>
        <dbReference type="SAM" id="MobiDB-lite"/>
    </source>
</evidence>
<dbReference type="EMBL" id="MDYN01000103">
    <property type="protein sequence ID" value="OQD77424.1"/>
    <property type="molecule type" value="Genomic_DNA"/>
</dbReference>
<protein>
    <submittedName>
        <fullName evidence="3">Uncharacterized protein</fullName>
    </submittedName>
</protein>
<keyword evidence="6" id="KW-1185">Reference proteome</keyword>
<proteinExistence type="predicted"/>
<feature type="compositionally biased region" description="Basic and acidic residues" evidence="1">
    <location>
        <begin position="74"/>
        <end position="87"/>
    </location>
</feature>
<organism evidence="3 6">
    <name type="scientific">Penicillium antarcticum</name>
    <dbReference type="NCBI Taxonomy" id="416450"/>
    <lineage>
        <taxon>Eukaryota</taxon>
        <taxon>Fungi</taxon>
        <taxon>Dikarya</taxon>
        <taxon>Ascomycota</taxon>
        <taxon>Pezizomycotina</taxon>
        <taxon>Eurotiomycetes</taxon>
        <taxon>Eurotiomycetidae</taxon>
        <taxon>Eurotiales</taxon>
        <taxon>Aspergillaceae</taxon>
        <taxon>Penicillium</taxon>
    </lineage>
</organism>
<reference evidence="6" key="2">
    <citation type="journal article" date="2017" name="Nat. Microbiol.">
        <title>Global analysis of biosynthetic gene clusters reveals vast potential of secondary metabolite production in Penicillium species.</title>
        <authorList>
            <person name="Nielsen J.C."/>
            <person name="Grijseels S."/>
            <person name="Prigent S."/>
            <person name="Ji B."/>
            <person name="Dainat J."/>
            <person name="Nielsen K.F."/>
            <person name="Frisvad J.C."/>
            <person name="Workman M."/>
            <person name="Nielsen J."/>
        </authorList>
    </citation>
    <scope>NUCLEOTIDE SEQUENCE [LARGE SCALE GENOMIC DNA]</scope>
    <source>
        <strain evidence="6">IBT 31811</strain>
    </source>
</reference>
<dbReference type="EMBL" id="MDYN01000106">
    <property type="protein sequence ID" value="OQD77397.1"/>
    <property type="molecule type" value="Genomic_DNA"/>
</dbReference>
<gene>
    <name evidence="5" type="ORF">PENANT_c103G11105</name>
    <name evidence="4" type="ORF">PENANT_c106G05729</name>
    <name evidence="3" type="ORF">PENANT_c138G01868</name>
    <name evidence="2" type="ORF">PENANT_c177G11671</name>
</gene>
<evidence type="ECO:0000313" key="6">
    <source>
        <dbReference type="Proteomes" id="UP000191672"/>
    </source>
</evidence>
<reference evidence="3" key="1">
    <citation type="submission" date="2016-08" db="EMBL/GenBank/DDBJ databases">
        <title>Uncovering the secondary metabolism of Penicillium species provides insights into the evolution of 6-MSA pathways.</title>
        <authorList>
            <person name="Nielsen J.C."/>
            <person name="Nielsen J."/>
        </authorList>
    </citation>
    <scope>NUCLEOTIDE SEQUENCE [LARGE SCALE GENOMIC DNA]</scope>
    <source>
        <strain evidence="3">IBT 31811</strain>
    </source>
</reference>
<name>A0A1V6PHA5_9EURO</name>
<dbReference type="EMBL" id="MDYN01000177">
    <property type="protein sequence ID" value="OQD74449.1"/>
    <property type="molecule type" value="Genomic_DNA"/>
</dbReference>
<dbReference type="Proteomes" id="UP000191672">
    <property type="component" value="Unassembled WGS sequence"/>
</dbReference>
<feature type="compositionally biased region" description="Polar residues" evidence="1">
    <location>
        <begin position="1"/>
        <end position="10"/>
    </location>
</feature>
<evidence type="ECO:0000313" key="4">
    <source>
        <dbReference type="EMBL" id="OQD77397.1"/>
    </source>
</evidence>